<dbReference type="InterPro" id="IPR006700">
    <property type="entry name" value="RsmE"/>
</dbReference>
<sequence length="302" mass="32677">SEDSMFSSTFAHTTFGQLLNNIGHWGLKKGMLLSAPLKNAFAHNRTISSSSSTSSANKARGGIPRFYSEQLPSSKDQTVRVEGDESRHMTKVLRLGVNDRVELFNGQGGIVEGRVLRVDHTGVDIVAVEEPVILTPSGTQWHVAAAFGTLKGGRADWLIEKCTELGARTVTPLLTERSTLISENRVDRWQRVMLAALKQCQRLHGMTVKPPIRIDSILPQITASSLTFLAVAEATPLVDTLSMVNKNVGGLLLVGPEGDFTDKEVEALTKAGAMPIGLGPRRLRVETATIALLAAAMLWTDV</sequence>
<dbReference type="EC" id="2.1.1.193" evidence="3"/>
<dbReference type="AlphaFoldDB" id="A0AA38FCU8"/>
<feature type="non-terminal residue" evidence="14">
    <location>
        <position position="302"/>
    </location>
</feature>
<protein>
    <recommendedName>
        <fullName evidence="3">16S rRNA (uracil(1498)-N(3))-methyltransferase</fullName>
        <ecNumber evidence="3">2.1.1.193</ecNumber>
    </recommendedName>
</protein>
<evidence type="ECO:0000256" key="4">
    <source>
        <dbReference type="ARBA" id="ARBA00022490"/>
    </source>
</evidence>
<comment type="function">
    <text evidence="9">Specifically methylates the N3 position of the uracil ring of uridine 1498 (m3U1498) in 16S rRNA. Acts on the fully assembled 30S ribosomal subunit.</text>
</comment>
<evidence type="ECO:0000256" key="10">
    <source>
        <dbReference type="ARBA" id="ARBA00047944"/>
    </source>
</evidence>
<evidence type="ECO:0000256" key="8">
    <source>
        <dbReference type="ARBA" id="ARBA00022691"/>
    </source>
</evidence>
<comment type="subcellular location">
    <subcellularLocation>
        <location evidence="1">Cytoplasm</location>
    </subcellularLocation>
</comment>
<dbReference type="SUPFAM" id="SSF75217">
    <property type="entry name" value="alpha/beta knot"/>
    <property type="match status" value="1"/>
</dbReference>
<dbReference type="GO" id="GO:0005737">
    <property type="term" value="C:cytoplasm"/>
    <property type="evidence" value="ECO:0007669"/>
    <property type="project" value="UniProtKB-SubCell"/>
</dbReference>
<name>A0AA38FCU8_TAXCH</name>
<evidence type="ECO:0000259" key="13">
    <source>
        <dbReference type="Pfam" id="PF20260"/>
    </source>
</evidence>
<evidence type="ECO:0000256" key="6">
    <source>
        <dbReference type="ARBA" id="ARBA00022603"/>
    </source>
</evidence>
<organism evidence="14 15">
    <name type="scientific">Taxus chinensis</name>
    <name type="common">Chinese yew</name>
    <name type="synonym">Taxus wallichiana var. chinensis</name>
    <dbReference type="NCBI Taxonomy" id="29808"/>
    <lineage>
        <taxon>Eukaryota</taxon>
        <taxon>Viridiplantae</taxon>
        <taxon>Streptophyta</taxon>
        <taxon>Embryophyta</taxon>
        <taxon>Tracheophyta</taxon>
        <taxon>Spermatophyta</taxon>
        <taxon>Pinopsida</taxon>
        <taxon>Pinidae</taxon>
        <taxon>Conifers II</taxon>
        <taxon>Cupressales</taxon>
        <taxon>Taxaceae</taxon>
        <taxon>Taxus</taxon>
    </lineage>
</organism>
<dbReference type="PANTHER" id="PTHR30027">
    <property type="entry name" value="RIBOSOMAL RNA SMALL SUBUNIT METHYLTRANSFERASE E"/>
    <property type="match status" value="1"/>
</dbReference>
<dbReference type="CDD" id="cd18084">
    <property type="entry name" value="RsmE-like"/>
    <property type="match status" value="1"/>
</dbReference>
<gene>
    <name evidence="14" type="ORF">KI387_029022</name>
</gene>
<evidence type="ECO:0000259" key="12">
    <source>
        <dbReference type="Pfam" id="PF04452"/>
    </source>
</evidence>
<comment type="similarity">
    <text evidence="2">Belongs to the RNA methyltransferase RsmE family.</text>
</comment>
<feature type="domain" description="Ribosomal RNA small subunit methyltransferase E PUA-like" evidence="13">
    <location>
        <begin position="82"/>
        <end position="126"/>
    </location>
</feature>
<dbReference type="NCBIfam" id="TIGR00046">
    <property type="entry name" value="RsmE family RNA methyltransferase"/>
    <property type="match status" value="1"/>
</dbReference>
<evidence type="ECO:0000256" key="3">
    <source>
        <dbReference type="ARBA" id="ARBA00012328"/>
    </source>
</evidence>
<dbReference type="EMBL" id="JAHRHJ020000010">
    <property type="protein sequence ID" value="KAH9297340.1"/>
    <property type="molecule type" value="Genomic_DNA"/>
</dbReference>
<evidence type="ECO:0000256" key="7">
    <source>
        <dbReference type="ARBA" id="ARBA00022679"/>
    </source>
</evidence>
<dbReference type="Gene3D" id="3.40.1280.10">
    <property type="match status" value="1"/>
</dbReference>
<keyword evidence="7" id="KW-0808">Transferase</keyword>
<dbReference type="SUPFAM" id="SSF88697">
    <property type="entry name" value="PUA domain-like"/>
    <property type="match status" value="1"/>
</dbReference>
<dbReference type="InterPro" id="IPR029028">
    <property type="entry name" value="Alpha/beta_knot_MTases"/>
</dbReference>
<evidence type="ECO:0000313" key="15">
    <source>
        <dbReference type="Proteomes" id="UP000824469"/>
    </source>
</evidence>
<proteinExistence type="inferred from homology"/>
<keyword evidence="5" id="KW-0698">rRNA processing</keyword>
<dbReference type="FunFam" id="3.40.1280.10:FF:000018">
    <property type="entry name" value="uncharacterized protein LOC106771328 isoform X2"/>
    <property type="match status" value="1"/>
</dbReference>
<dbReference type="Pfam" id="PF20260">
    <property type="entry name" value="PUA_4"/>
    <property type="match status" value="1"/>
</dbReference>
<reference evidence="14 15" key="1">
    <citation type="journal article" date="2021" name="Nat. Plants">
        <title>The Taxus genome provides insights into paclitaxel biosynthesis.</title>
        <authorList>
            <person name="Xiong X."/>
            <person name="Gou J."/>
            <person name="Liao Q."/>
            <person name="Li Y."/>
            <person name="Zhou Q."/>
            <person name="Bi G."/>
            <person name="Li C."/>
            <person name="Du R."/>
            <person name="Wang X."/>
            <person name="Sun T."/>
            <person name="Guo L."/>
            <person name="Liang H."/>
            <person name="Lu P."/>
            <person name="Wu Y."/>
            <person name="Zhang Z."/>
            <person name="Ro D.K."/>
            <person name="Shang Y."/>
            <person name="Huang S."/>
            <person name="Yan J."/>
        </authorList>
    </citation>
    <scope>NUCLEOTIDE SEQUENCE [LARGE SCALE GENOMIC DNA]</scope>
    <source>
        <strain evidence="14">Ta-2019</strain>
    </source>
</reference>
<evidence type="ECO:0000256" key="1">
    <source>
        <dbReference type="ARBA" id="ARBA00004496"/>
    </source>
</evidence>
<dbReference type="InterPro" id="IPR046886">
    <property type="entry name" value="RsmE_MTase_dom"/>
</dbReference>
<dbReference type="InterPro" id="IPR046887">
    <property type="entry name" value="RsmE_PUA-like"/>
</dbReference>
<keyword evidence="15" id="KW-1185">Reference proteome</keyword>
<accession>A0AA38FCU8</accession>
<keyword evidence="4" id="KW-0963">Cytoplasm</keyword>
<evidence type="ECO:0000256" key="9">
    <source>
        <dbReference type="ARBA" id="ARBA00025699"/>
    </source>
</evidence>
<comment type="caution">
    <text evidence="14">The sequence shown here is derived from an EMBL/GenBank/DDBJ whole genome shotgun (WGS) entry which is preliminary data.</text>
</comment>
<dbReference type="PANTHER" id="PTHR30027:SF3">
    <property type="entry name" value="16S RRNA (URACIL(1498)-N(3))-METHYLTRANSFERASE"/>
    <property type="match status" value="1"/>
</dbReference>
<comment type="catalytic activity">
    <reaction evidence="10">
        <text>uridine(1498) in 16S rRNA + S-adenosyl-L-methionine = N(3)-methyluridine(1498) in 16S rRNA + S-adenosyl-L-homocysteine + H(+)</text>
        <dbReference type="Rhea" id="RHEA:42920"/>
        <dbReference type="Rhea" id="RHEA-COMP:10283"/>
        <dbReference type="Rhea" id="RHEA-COMP:10284"/>
        <dbReference type="ChEBI" id="CHEBI:15378"/>
        <dbReference type="ChEBI" id="CHEBI:57856"/>
        <dbReference type="ChEBI" id="CHEBI:59789"/>
        <dbReference type="ChEBI" id="CHEBI:65315"/>
        <dbReference type="ChEBI" id="CHEBI:74502"/>
        <dbReference type="EC" id="2.1.1.193"/>
    </reaction>
</comment>
<feature type="domain" description="Ribosomal RNA small subunit methyltransferase E methyltransferase" evidence="12">
    <location>
        <begin position="142"/>
        <end position="296"/>
    </location>
</feature>
<dbReference type="Proteomes" id="UP000824469">
    <property type="component" value="Unassembled WGS sequence"/>
</dbReference>
<dbReference type="InterPro" id="IPR015947">
    <property type="entry name" value="PUA-like_sf"/>
</dbReference>
<dbReference type="GO" id="GO:0070042">
    <property type="term" value="F:rRNA (uridine-N3-)-methyltransferase activity"/>
    <property type="evidence" value="ECO:0007669"/>
    <property type="project" value="TreeGrafter"/>
</dbReference>
<feature type="region of interest" description="Disordered" evidence="11">
    <location>
        <begin position="46"/>
        <end position="78"/>
    </location>
</feature>
<evidence type="ECO:0000256" key="2">
    <source>
        <dbReference type="ARBA" id="ARBA00005528"/>
    </source>
</evidence>
<dbReference type="Pfam" id="PF04452">
    <property type="entry name" value="Methyltrans_RNA"/>
    <property type="match status" value="1"/>
</dbReference>
<evidence type="ECO:0000313" key="14">
    <source>
        <dbReference type="EMBL" id="KAH9297340.1"/>
    </source>
</evidence>
<keyword evidence="8" id="KW-0949">S-adenosyl-L-methionine</keyword>
<evidence type="ECO:0000256" key="5">
    <source>
        <dbReference type="ARBA" id="ARBA00022552"/>
    </source>
</evidence>
<dbReference type="InterPro" id="IPR029026">
    <property type="entry name" value="tRNA_m1G_MTases_N"/>
</dbReference>
<evidence type="ECO:0000256" key="11">
    <source>
        <dbReference type="SAM" id="MobiDB-lite"/>
    </source>
</evidence>
<dbReference type="GO" id="GO:0070475">
    <property type="term" value="P:rRNA base methylation"/>
    <property type="evidence" value="ECO:0007669"/>
    <property type="project" value="TreeGrafter"/>
</dbReference>
<keyword evidence="6" id="KW-0489">Methyltransferase</keyword>
<dbReference type="OMA" id="RCITQWK"/>